<evidence type="ECO:0000313" key="3">
    <source>
        <dbReference type="EMBL" id="KAK3278647.1"/>
    </source>
</evidence>
<keyword evidence="4" id="KW-1185">Reference proteome</keyword>
<comment type="similarity">
    <text evidence="1">Belongs to the short-chain dehydrogenases/reductases (SDR) family.</text>
</comment>
<name>A0AAE0GIE6_9CHLO</name>
<dbReference type="EMBL" id="LGRX02005346">
    <property type="protein sequence ID" value="KAK3278647.1"/>
    <property type="molecule type" value="Genomic_DNA"/>
</dbReference>
<evidence type="ECO:0000256" key="2">
    <source>
        <dbReference type="ARBA" id="ARBA00023002"/>
    </source>
</evidence>
<dbReference type="PRINTS" id="PR00081">
    <property type="entry name" value="GDHRDH"/>
</dbReference>
<protein>
    <submittedName>
        <fullName evidence="3">Uncharacterized protein</fullName>
    </submittedName>
</protein>
<dbReference type="PANTHER" id="PTHR24321:SF8">
    <property type="entry name" value="ESTRADIOL 17-BETA-DEHYDROGENASE 8-RELATED"/>
    <property type="match status" value="1"/>
</dbReference>
<dbReference type="GO" id="GO:0016491">
    <property type="term" value="F:oxidoreductase activity"/>
    <property type="evidence" value="ECO:0007669"/>
    <property type="project" value="UniProtKB-KW"/>
</dbReference>
<accession>A0AAE0GIE6</accession>
<dbReference type="PROSITE" id="PS00061">
    <property type="entry name" value="ADH_SHORT"/>
    <property type="match status" value="1"/>
</dbReference>
<reference evidence="3 4" key="1">
    <citation type="journal article" date="2015" name="Genome Biol. Evol.">
        <title>Comparative Genomics of a Bacterivorous Green Alga Reveals Evolutionary Causalities and Consequences of Phago-Mixotrophic Mode of Nutrition.</title>
        <authorList>
            <person name="Burns J.A."/>
            <person name="Paasch A."/>
            <person name="Narechania A."/>
            <person name="Kim E."/>
        </authorList>
    </citation>
    <scope>NUCLEOTIDE SEQUENCE [LARGE SCALE GENOMIC DNA]</scope>
    <source>
        <strain evidence="3 4">PLY_AMNH</strain>
    </source>
</reference>
<dbReference type="Gene3D" id="3.40.50.720">
    <property type="entry name" value="NAD(P)-binding Rossmann-like Domain"/>
    <property type="match status" value="1"/>
</dbReference>
<organism evidence="3 4">
    <name type="scientific">Cymbomonas tetramitiformis</name>
    <dbReference type="NCBI Taxonomy" id="36881"/>
    <lineage>
        <taxon>Eukaryota</taxon>
        <taxon>Viridiplantae</taxon>
        <taxon>Chlorophyta</taxon>
        <taxon>Pyramimonadophyceae</taxon>
        <taxon>Pyramimonadales</taxon>
        <taxon>Pyramimonadaceae</taxon>
        <taxon>Cymbomonas</taxon>
    </lineage>
</organism>
<dbReference type="InterPro" id="IPR002347">
    <property type="entry name" value="SDR_fam"/>
</dbReference>
<gene>
    <name evidence="3" type="ORF">CYMTET_13428</name>
</gene>
<comment type="caution">
    <text evidence="3">The sequence shown here is derived from an EMBL/GenBank/DDBJ whole genome shotgun (WGS) entry which is preliminary data.</text>
</comment>
<dbReference type="AlphaFoldDB" id="A0AAE0GIE6"/>
<dbReference type="InterPro" id="IPR036291">
    <property type="entry name" value="NAD(P)-bd_dom_sf"/>
</dbReference>
<evidence type="ECO:0000256" key="1">
    <source>
        <dbReference type="ARBA" id="ARBA00006484"/>
    </source>
</evidence>
<dbReference type="InterPro" id="IPR020904">
    <property type="entry name" value="Sc_DH/Rdtase_CS"/>
</dbReference>
<evidence type="ECO:0000313" key="4">
    <source>
        <dbReference type="Proteomes" id="UP001190700"/>
    </source>
</evidence>
<sequence>MLLHQLQRLRAAGSPEAIYRGASVGGTWHTGAGDTIYSASKAAVISIVQTVANQLTGTNIRANAVCPGLVETGMTKLVFDMADARGTRSKIGQLNPLQRYGVSDEVAGVALFLASDESSYVNGQAIPVCGGLSSSHPVVAGKKKLKF</sequence>
<dbReference type="Pfam" id="PF13561">
    <property type="entry name" value="adh_short_C2"/>
    <property type="match status" value="1"/>
</dbReference>
<proteinExistence type="inferred from homology"/>
<keyword evidence="2" id="KW-0560">Oxidoreductase</keyword>
<dbReference type="Proteomes" id="UP001190700">
    <property type="component" value="Unassembled WGS sequence"/>
</dbReference>
<dbReference type="PANTHER" id="PTHR24321">
    <property type="entry name" value="DEHYDROGENASES, SHORT CHAIN"/>
    <property type="match status" value="1"/>
</dbReference>
<dbReference type="SUPFAM" id="SSF51735">
    <property type="entry name" value="NAD(P)-binding Rossmann-fold domains"/>
    <property type="match status" value="1"/>
</dbReference>